<dbReference type="PATRIC" id="fig|449.7.peg.3278"/>
<sequence length="216" mass="24871">MPSVEDVVKVFKAGFQYLNSSGQRQEKWYELWYKSDFLRKNVTDVKLTTAIEEAVKTCNDKLDLLIKNHGQQEFHAYRQEFLNPIVDVLNTVQAKRFQHGKTGTRNFEHAGRSIFQRVQYSKNPGLLEQSVIQGLNNIKDEYNELTNLIDEIIKRIEERPQSFVLFHESMGVVANGRRQYSDSGCMSSLADHIATHQLSLDVEELDNMTASSGLER</sequence>
<dbReference type="EMBL" id="LN681225">
    <property type="protein sequence ID" value="CEK10320.1"/>
    <property type="molecule type" value="Genomic_DNA"/>
</dbReference>
<gene>
    <name evidence="1" type="ORF">LHA_1267</name>
</gene>
<dbReference type="HOGENOM" id="CLU_1276326_0_0_6"/>
<dbReference type="Proteomes" id="UP000032803">
    <property type="component" value="Chromosome I"/>
</dbReference>
<name>A0A0A8UN64_LEGHA</name>
<dbReference type="KEGG" id="lha:LHA_1267"/>
<evidence type="ECO:0000313" key="2">
    <source>
        <dbReference type="Proteomes" id="UP000032803"/>
    </source>
</evidence>
<evidence type="ECO:0000313" key="1">
    <source>
        <dbReference type="EMBL" id="CEK10320.1"/>
    </source>
</evidence>
<dbReference type="STRING" id="449.LHA_1267"/>
<proteinExistence type="predicted"/>
<organism evidence="1 2">
    <name type="scientific">Legionella hackeliae</name>
    <dbReference type="NCBI Taxonomy" id="449"/>
    <lineage>
        <taxon>Bacteria</taxon>
        <taxon>Pseudomonadati</taxon>
        <taxon>Pseudomonadota</taxon>
        <taxon>Gammaproteobacteria</taxon>
        <taxon>Legionellales</taxon>
        <taxon>Legionellaceae</taxon>
        <taxon>Legionella</taxon>
    </lineage>
</organism>
<accession>A0A0A8UN64</accession>
<dbReference type="AlphaFoldDB" id="A0A0A8UN64"/>
<reference evidence="2" key="1">
    <citation type="submission" date="2014-09" db="EMBL/GenBank/DDBJ databases">
        <authorList>
            <person name="Gomez-Valero L."/>
        </authorList>
    </citation>
    <scope>NUCLEOTIDE SEQUENCE [LARGE SCALE GENOMIC DNA]</scope>
    <source>
        <strain evidence="2">ATCC35250</strain>
    </source>
</reference>
<keyword evidence="2" id="KW-1185">Reference proteome</keyword>
<protein>
    <submittedName>
        <fullName evidence="1">Uncharacterized protein</fullName>
    </submittedName>
</protein>
<dbReference type="OrthoDB" id="5636412at2"/>
<dbReference type="RefSeq" id="WP_045105718.1">
    <property type="nucleotide sequence ID" value="NZ_LN681225.1"/>
</dbReference>